<comment type="caution">
    <text evidence="2">The sequence shown here is derived from an EMBL/GenBank/DDBJ whole genome shotgun (WGS) entry which is preliminary data.</text>
</comment>
<evidence type="ECO:0000313" key="2">
    <source>
        <dbReference type="EMBL" id="KAG7412154.1"/>
    </source>
</evidence>
<evidence type="ECO:0000256" key="1">
    <source>
        <dbReference type="SAM" id="MobiDB-lite"/>
    </source>
</evidence>
<name>A0A8J5NV43_FUSOX</name>
<feature type="region of interest" description="Disordered" evidence="1">
    <location>
        <begin position="1"/>
        <end position="20"/>
    </location>
</feature>
<accession>A0A8J5NV43</accession>
<evidence type="ECO:0000313" key="3">
    <source>
        <dbReference type="Proteomes" id="UP000694050"/>
    </source>
</evidence>
<reference evidence="2" key="1">
    <citation type="submission" date="2021-04" db="EMBL/GenBank/DDBJ databases">
        <title>First draft genome resource for Brassicaceae pathogens Fusarium oxysporum f. sp. raphani and Fusarium oxysporum f. sp. rapae.</title>
        <authorList>
            <person name="Asai S."/>
        </authorList>
    </citation>
    <scope>NUCLEOTIDE SEQUENCE</scope>
    <source>
        <strain evidence="2">Tf1208</strain>
    </source>
</reference>
<gene>
    <name evidence="2" type="ORF">Forpe1208_v009351</name>
</gene>
<dbReference type="Proteomes" id="UP000694050">
    <property type="component" value="Unassembled WGS sequence"/>
</dbReference>
<dbReference type="EMBL" id="JAELUQ010000006">
    <property type="protein sequence ID" value="KAG7412154.1"/>
    <property type="molecule type" value="Genomic_DNA"/>
</dbReference>
<proteinExistence type="predicted"/>
<organism evidence="2 3">
    <name type="scientific">Fusarium oxysporum f. sp. rapae</name>
    <dbReference type="NCBI Taxonomy" id="485398"/>
    <lineage>
        <taxon>Eukaryota</taxon>
        <taxon>Fungi</taxon>
        <taxon>Dikarya</taxon>
        <taxon>Ascomycota</taxon>
        <taxon>Pezizomycotina</taxon>
        <taxon>Sordariomycetes</taxon>
        <taxon>Hypocreomycetidae</taxon>
        <taxon>Hypocreales</taxon>
        <taxon>Nectriaceae</taxon>
        <taxon>Fusarium</taxon>
        <taxon>Fusarium oxysporum species complex</taxon>
    </lineage>
</organism>
<protein>
    <submittedName>
        <fullName evidence="2">Uncharacterized protein</fullName>
    </submittedName>
</protein>
<sequence>MGRPLAVRSPKGRAPTTTSNKFPNYITYQRTIDDEHRTHLTVRIGSDNYFLTTDKDKSNISTKKCWGTKEPLMKDVLRAYKIQWGILVKKAQSEEEDEEFVELSLRWMARKARRNNLEAG</sequence>
<dbReference type="AlphaFoldDB" id="A0A8J5NV43"/>